<evidence type="ECO:0000313" key="5">
    <source>
        <dbReference type="Proteomes" id="UP000467840"/>
    </source>
</evidence>
<proteinExistence type="predicted"/>
<dbReference type="InterPro" id="IPR032567">
    <property type="entry name" value="RTL1-rel"/>
</dbReference>
<evidence type="ECO:0000259" key="3">
    <source>
        <dbReference type="Pfam" id="PF19259"/>
    </source>
</evidence>
<feature type="compositionally biased region" description="Polar residues" evidence="2">
    <location>
        <begin position="57"/>
        <end position="67"/>
    </location>
</feature>
<dbReference type="InterPro" id="IPR021109">
    <property type="entry name" value="Peptidase_aspartic_dom_sf"/>
</dbReference>
<evidence type="ECO:0000256" key="2">
    <source>
        <dbReference type="SAM" id="MobiDB-lite"/>
    </source>
</evidence>
<comment type="caution">
    <text evidence="4">The sequence shown here is derived from an EMBL/GenBank/DDBJ whole genome shotgun (WGS) entry which is preliminary data.</text>
</comment>
<evidence type="ECO:0000256" key="1">
    <source>
        <dbReference type="SAM" id="Coils"/>
    </source>
</evidence>
<feature type="region of interest" description="Disordered" evidence="2">
    <location>
        <begin position="57"/>
        <end position="78"/>
    </location>
</feature>
<dbReference type="PANTHER" id="PTHR15503:SF22">
    <property type="entry name" value="TRANSPOSON TY3-I GAG POLYPROTEIN"/>
    <property type="match status" value="1"/>
</dbReference>
<keyword evidence="5" id="KW-1185">Reference proteome</keyword>
<dbReference type="Gene3D" id="2.40.70.10">
    <property type="entry name" value="Acid Proteases"/>
    <property type="match status" value="1"/>
</dbReference>
<dbReference type="EMBL" id="JAAGAX010000003">
    <property type="protein sequence ID" value="KAF2318223.1"/>
    <property type="molecule type" value="Genomic_DNA"/>
</dbReference>
<accession>A0A6A6N194</accession>
<dbReference type="SUPFAM" id="SSF50630">
    <property type="entry name" value="Acid proteases"/>
    <property type="match status" value="1"/>
</dbReference>
<reference evidence="4 5" key="1">
    <citation type="journal article" date="2020" name="Mol. Plant">
        <title>The Chromosome-Based Rubber Tree Genome Provides New Insights into Spurge Genome Evolution and Rubber Biosynthesis.</title>
        <authorList>
            <person name="Liu J."/>
            <person name="Shi C."/>
            <person name="Shi C.C."/>
            <person name="Li W."/>
            <person name="Zhang Q.J."/>
            <person name="Zhang Y."/>
            <person name="Li K."/>
            <person name="Lu H.F."/>
            <person name="Shi C."/>
            <person name="Zhu S.T."/>
            <person name="Xiao Z.Y."/>
            <person name="Nan H."/>
            <person name="Yue Y."/>
            <person name="Zhu X.G."/>
            <person name="Wu Y."/>
            <person name="Hong X.N."/>
            <person name="Fan G.Y."/>
            <person name="Tong Y."/>
            <person name="Zhang D."/>
            <person name="Mao C.L."/>
            <person name="Liu Y.L."/>
            <person name="Hao S.J."/>
            <person name="Liu W.Q."/>
            <person name="Lv M.Q."/>
            <person name="Zhang H.B."/>
            <person name="Liu Y."/>
            <person name="Hu-Tang G.R."/>
            <person name="Wang J.P."/>
            <person name="Wang J.H."/>
            <person name="Sun Y.H."/>
            <person name="Ni S.B."/>
            <person name="Chen W.B."/>
            <person name="Zhang X.C."/>
            <person name="Jiao Y.N."/>
            <person name="Eichler E.E."/>
            <person name="Li G.H."/>
            <person name="Liu X."/>
            <person name="Gao L.Z."/>
        </authorList>
    </citation>
    <scope>NUCLEOTIDE SEQUENCE [LARGE SCALE GENOMIC DNA]</scope>
    <source>
        <strain evidence="5">cv. GT1</strain>
        <tissue evidence="4">Leaf</tissue>
    </source>
</reference>
<evidence type="ECO:0000313" key="4">
    <source>
        <dbReference type="EMBL" id="KAF2318223.1"/>
    </source>
</evidence>
<dbReference type="Proteomes" id="UP000467840">
    <property type="component" value="Chromosome 10"/>
</dbReference>
<dbReference type="AlphaFoldDB" id="A0A6A6N194"/>
<feature type="domain" description="Ty3 transposon capsid-like protein" evidence="3">
    <location>
        <begin position="109"/>
        <end position="198"/>
    </location>
</feature>
<dbReference type="PANTHER" id="PTHR15503">
    <property type="entry name" value="LDOC1 RELATED"/>
    <property type="match status" value="1"/>
</dbReference>
<dbReference type="InterPro" id="IPR045358">
    <property type="entry name" value="Ty3_capsid"/>
</dbReference>
<protein>
    <recommendedName>
        <fullName evidence="3">Ty3 transposon capsid-like protein domain-containing protein</fullName>
    </recommendedName>
</protein>
<organism evidence="4 5">
    <name type="scientific">Hevea brasiliensis</name>
    <name type="common">Para rubber tree</name>
    <name type="synonym">Siphonia brasiliensis</name>
    <dbReference type="NCBI Taxonomy" id="3981"/>
    <lineage>
        <taxon>Eukaryota</taxon>
        <taxon>Viridiplantae</taxon>
        <taxon>Streptophyta</taxon>
        <taxon>Embryophyta</taxon>
        <taxon>Tracheophyta</taxon>
        <taxon>Spermatophyta</taxon>
        <taxon>Magnoliopsida</taxon>
        <taxon>eudicotyledons</taxon>
        <taxon>Gunneridae</taxon>
        <taxon>Pentapetalae</taxon>
        <taxon>rosids</taxon>
        <taxon>fabids</taxon>
        <taxon>Malpighiales</taxon>
        <taxon>Euphorbiaceae</taxon>
        <taxon>Crotonoideae</taxon>
        <taxon>Micrandreae</taxon>
        <taxon>Hevea</taxon>
    </lineage>
</organism>
<feature type="coiled-coil region" evidence="1">
    <location>
        <begin position="1"/>
        <end position="35"/>
    </location>
</feature>
<gene>
    <name evidence="4" type="ORF">GH714_003252</name>
</gene>
<dbReference type="Pfam" id="PF19259">
    <property type="entry name" value="Ty3_capsid"/>
    <property type="match status" value="1"/>
</dbReference>
<name>A0A6A6N194_HEVBR</name>
<sequence length="403" mass="44745">MATNKERIENLEVGLGQLQEDLSKMERGLSDELQQIKAAITKFSELSLTSKDASSSISNRISQNLTQEESRDGGRPLVSAKSTKLEFPKYSVMIQLNGSQGTHTEAGTAVTWAIFSEELWSRFGPTDCEDFDESLSKIFQTGLLRDYQREFERLGNRVKGWTQKALVGTFMGGLKPKIAEGIRMFKPKTLKEAISLARMRDEQLLRQKKAIRPSYQTSFLSPTTSKPSTLIKRLSWEEMQNQRAKGLCFNCDEKFVPGHRCTKPQLLLLDGGFDIDDDDEDGEPEISLHALTGWSSSGTMRVVIQIKSLELICLIDSGSTHNFINEKVAGSLKLLVEPTRPFNVKVANGDPLQCSGKFRNTPALLQGIPFSITFYSLPIMGLDVVLGYSGCDNWGQSNAIGTG</sequence>
<dbReference type="Pfam" id="PF08284">
    <property type="entry name" value="RVP_2"/>
    <property type="match status" value="1"/>
</dbReference>
<dbReference type="CDD" id="cd00303">
    <property type="entry name" value="retropepsin_like"/>
    <property type="match status" value="1"/>
</dbReference>
<keyword evidence="1" id="KW-0175">Coiled coil</keyword>